<evidence type="ECO:0000256" key="1">
    <source>
        <dbReference type="SAM" id="MobiDB-lite"/>
    </source>
</evidence>
<feature type="signal peptide" evidence="2">
    <location>
        <begin position="1"/>
        <end position="20"/>
    </location>
</feature>
<dbReference type="Pfam" id="PF12079">
    <property type="entry name" value="DUF3558"/>
    <property type="match status" value="1"/>
</dbReference>
<evidence type="ECO:0000256" key="2">
    <source>
        <dbReference type="SAM" id="SignalP"/>
    </source>
</evidence>
<gene>
    <name evidence="3" type="ORF">KCV87_33130</name>
</gene>
<dbReference type="InterPro" id="IPR024520">
    <property type="entry name" value="DUF3558"/>
</dbReference>
<feature type="region of interest" description="Disordered" evidence="1">
    <location>
        <begin position="26"/>
        <end position="54"/>
    </location>
</feature>
<dbReference type="EMBL" id="CP073249">
    <property type="protein sequence ID" value="QUF04128.1"/>
    <property type="molecule type" value="Genomic_DNA"/>
</dbReference>
<evidence type="ECO:0000313" key="3">
    <source>
        <dbReference type="EMBL" id="QUF04128.1"/>
    </source>
</evidence>
<accession>A0AA45R407</accession>
<organism evidence="3 4">
    <name type="scientific">Actinosynnema pretiosum subsp. pretiosum</name>
    <dbReference type="NCBI Taxonomy" id="103721"/>
    <lineage>
        <taxon>Bacteria</taxon>
        <taxon>Bacillati</taxon>
        <taxon>Actinomycetota</taxon>
        <taxon>Actinomycetes</taxon>
        <taxon>Pseudonocardiales</taxon>
        <taxon>Pseudonocardiaceae</taxon>
        <taxon>Actinosynnema</taxon>
    </lineage>
</organism>
<name>A0AA45R407_9PSEU</name>
<dbReference type="Proteomes" id="UP000677152">
    <property type="component" value="Chromosome"/>
</dbReference>
<proteinExistence type="predicted"/>
<dbReference type="AlphaFoldDB" id="A0AA45R407"/>
<sequence>MRGRALVVLALAGPVLVACAAETGTPRPAPAGPGPAGSASTTTTPSSPARPREIALDGRDPCALIRAEQLAVLGFDRAGRSGTDDLTGAPTCTWIVNGGAVQVIPVTGEGVEAWSQGRRLGRPSPIPPVRGFPAITVTLPERPLNCDVVVDTADGQYLSATSTVLPGFEERFPAPCEGARALAEVLVENLLS</sequence>
<evidence type="ECO:0000313" key="4">
    <source>
        <dbReference type="Proteomes" id="UP000677152"/>
    </source>
</evidence>
<feature type="chain" id="PRO_5041395556" evidence="2">
    <location>
        <begin position="21"/>
        <end position="192"/>
    </location>
</feature>
<keyword evidence="2" id="KW-0732">Signal</keyword>
<protein>
    <submittedName>
        <fullName evidence="3">DUF3558 domain-containing protein</fullName>
    </submittedName>
</protein>
<dbReference type="PROSITE" id="PS51257">
    <property type="entry name" value="PROKAR_LIPOPROTEIN"/>
    <property type="match status" value="1"/>
</dbReference>
<feature type="compositionally biased region" description="Low complexity" evidence="1">
    <location>
        <begin position="36"/>
        <end position="49"/>
    </location>
</feature>
<reference evidence="3" key="1">
    <citation type="submission" date="2021-04" db="EMBL/GenBank/DDBJ databases">
        <title>Genomic sequence of Actinosynnema pretiosum subsp. pretiosum ATCC 31280 (C-14919).</title>
        <authorList>
            <person name="Bai L."/>
            <person name="Wang X."/>
            <person name="Xiao Y."/>
        </authorList>
    </citation>
    <scope>NUCLEOTIDE SEQUENCE</scope>
    <source>
        <strain evidence="3">ATCC 31280</strain>
    </source>
</reference>